<proteinExistence type="predicted"/>
<dbReference type="RefSeq" id="WP_218315998.1">
    <property type="nucleotide sequence ID" value="NZ_JAGSPB010000001.1"/>
</dbReference>
<accession>A0ABS6SKK9</accession>
<organism evidence="1 2">
    <name type="scientific">Erythrobacter ani</name>
    <dbReference type="NCBI Taxonomy" id="2827235"/>
    <lineage>
        <taxon>Bacteria</taxon>
        <taxon>Pseudomonadati</taxon>
        <taxon>Pseudomonadota</taxon>
        <taxon>Alphaproteobacteria</taxon>
        <taxon>Sphingomonadales</taxon>
        <taxon>Erythrobacteraceae</taxon>
        <taxon>Erythrobacter/Porphyrobacter group</taxon>
        <taxon>Erythrobacter</taxon>
    </lineage>
</organism>
<comment type="caution">
    <text evidence="1">The sequence shown here is derived from an EMBL/GenBank/DDBJ whole genome shotgun (WGS) entry which is preliminary data.</text>
</comment>
<name>A0ABS6SKK9_9SPHN</name>
<evidence type="ECO:0000313" key="2">
    <source>
        <dbReference type="Proteomes" id="UP000699975"/>
    </source>
</evidence>
<keyword evidence="2" id="KW-1185">Reference proteome</keyword>
<dbReference type="EMBL" id="JAGSPB010000001">
    <property type="protein sequence ID" value="MBV7265556.1"/>
    <property type="molecule type" value="Genomic_DNA"/>
</dbReference>
<reference evidence="1 2" key="1">
    <citation type="submission" date="2021-04" db="EMBL/GenBank/DDBJ databases">
        <authorList>
            <person name="Pira H."/>
            <person name="Risdian C."/>
            <person name="Wink J."/>
        </authorList>
    </citation>
    <scope>NUCLEOTIDE SEQUENCE [LARGE SCALE GENOMIC DNA]</scope>
    <source>
        <strain evidence="1 2">WH131</strain>
    </source>
</reference>
<dbReference type="Proteomes" id="UP000699975">
    <property type="component" value="Unassembled WGS sequence"/>
</dbReference>
<evidence type="ECO:0000313" key="1">
    <source>
        <dbReference type="EMBL" id="MBV7265556.1"/>
    </source>
</evidence>
<gene>
    <name evidence="1" type="ORF">KCG45_05145</name>
</gene>
<protein>
    <submittedName>
        <fullName evidence="1">Uncharacterized protein</fullName>
    </submittedName>
</protein>
<sequence>MSLYQNTITTEGAGSVAHPRGFPFEGRVKHQRFKLPDVARRPTTAEAYVGYEDPPAWRSLMNRSLIGDKRAFGQLMQEFEICLEIYFSQRNTDEVALRLVEETLVSVNEKRRTWDITKSVLGWLLAIADYRAEHPLQGSIQ</sequence>